<feature type="transmembrane region" description="Helical" evidence="7">
    <location>
        <begin position="460"/>
        <end position="481"/>
    </location>
</feature>
<dbReference type="GO" id="GO:0016020">
    <property type="term" value="C:membrane"/>
    <property type="evidence" value="ECO:0007669"/>
    <property type="project" value="UniProtKB-SubCell"/>
</dbReference>
<reference evidence="10" key="1">
    <citation type="journal article" date="2015" name="Genome Announc.">
        <title>Draft genome sequence of the fungus Penicillium brasilianum MG11.</title>
        <authorList>
            <person name="Horn F."/>
            <person name="Linde J."/>
            <person name="Mattern D.J."/>
            <person name="Walther G."/>
            <person name="Guthke R."/>
            <person name="Brakhage A.A."/>
            <person name="Valiante V."/>
        </authorList>
    </citation>
    <scope>NUCLEOTIDE SEQUENCE [LARGE SCALE GENOMIC DNA]</scope>
    <source>
        <strain evidence="10">MG11</strain>
    </source>
</reference>
<evidence type="ECO:0000256" key="3">
    <source>
        <dbReference type="ARBA" id="ARBA00022692"/>
    </source>
</evidence>
<feature type="transmembrane region" description="Helical" evidence="7">
    <location>
        <begin position="389"/>
        <end position="415"/>
    </location>
</feature>
<protein>
    <recommendedName>
        <fullName evidence="8">Major facilitator superfamily (MFS) profile domain-containing protein</fullName>
    </recommendedName>
</protein>
<feature type="transmembrane region" description="Helical" evidence="7">
    <location>
        <begin position="278"/>
        <end position="301"/>
    </location>
</feature>
<keyword evidence="2" id="KW-0813">Transport</keyword>
<feature type="transmembrane region" description="Helical" evidence="7">
    <location>
        <begin position="436"/>
        <end position="454"/>
    </location>
</feature>
<name>A0A0F7TEF9_PENBI</name>
<accession>A0A0F7TEF9</accession>
<sequence length="530" mass="57523">MQKAKLPVRQLVILSICRFAEPLVFTSVLPYLPELIEYVGVPKTEVAKWAGISTAVASVCQAIMAVPWGSLSDYVGRKPIILSGLACTMLISIMLGMSQTLTMVLISRALVGLMNGNVGILRTMVAEIVPQRELQPRAFSLMPLVWTIGSIFGPAFGGALARPAEKHPGLFGGIEFLKQYPFALPNLASACFFIVGITTGFLFLEETLETKKDRYDPGLALGKALTRPCMSRRQRQAELKGLDEERTALLTGGKRVQKKKKPVTRPSWSQILTPQSRLILLSYTLMSGLGMAFDSVFPVFLHYPVQDLHDNPNVQLPFKFASGFGVDAPQIGMFYTIIGVIGMVIQFLCFPPVAKHYGVLNCFKFSAILLPIIFFITPFTALVPERLRIPAVLVLMLAKLVATVFGIPCCTILLTNSASSMTVLGTLNGVGTSVSALGRAAGPALIGAAFSWGIKKGFVIVPWWLLGTLGLTSIIPALWIVEQDGLYGEQKEEEEEAEVEEEVANGEPRGNGYGATAVPVDTAKKVTRED</sequence>
<dbReference type="SUPFAM" id="SSF103473">
    <property type="entry name" value="MFS general substrate transporter"/>
    <property type="match status" value="1"/>
</dbReference>
<dbReference type="EMBL" id="CDHK01000001">
    <property type="protein sequence ID" value="CEJ54227.1"/>
    <property type="molecule type" value="Genomic_DNA"/>
</dbReference>
<evidence type="ECO:0000313" key="10">
    <source>
        <dbReference type="Proteomes" id="UP000042958"/>
    </source>
</evidence>
<feature type="domain" description="Major facilitator superfamily (MFS) profile" evidence="8">
    <location>
        <begin position="10"/>
        <end position="485"/>
    </location>
</feature>
<dbReference type="GO" id="GO:0022857">
    <property type="term" value="F:transmembrane transporter activity"/>
    <property type="evidence" value="ECO:0007669"/>
    <property type="project" value="InterPro"/>
</dbReference>
<dbReference type="Proteomes" id="UP000042958">
    <property type="component" value="Unassembled WGS sequence"/>
</dbReference>
<dbReference type="Gene3D" id="1.20.1250.20">
    <property type="entry name" value="MFS general substrate transporter like domains"/>
    <property type="match status" value="1"/>
</dbReference>
<dbReference type="AlphaFoldDB" id="A0A0F7TEF9"/>
<feature type="transmembrane region" description="Helical" evidence="7">
    <location>
        <begin position="80"/>
        <end position="97"/>
    </location>
</feature>
<feature type="transmembrane region" description="Helical" evidence="7">
    <location>
        <begin position="362"/>
        <end position="383"/>
    </location>
</feature>
<dbReference type="InterPro" id="IPR036259">
    <property type="entry name" value="MFS_trans_sf"/>
</dbReference>
<keyword evidence="4 7" id="KW-1133">Transmembrane helix</keyword>
<evidence type="ECO:0000259" key="8">
    <source>
        <dbReference type="PROSITE" id="PS50850"/>
    </source>
</evidence>
<evidence type="ECO:0000256" key="7">
    <source>
        <dbReference type="SAM" id="Phobius"/>
    </source>
</evidence>
<keyword evidence="10" id="KW-1185">Reference proteome</keyword>
<evidence type="ECO:0000256" key="2">
    <source>
        <dbReference type="ARBA" id="ARBA00022448"/>
    </source>
</evidence>
<evidence type="ECO:0000256" key="6">
    <source>
        <dbReference type="SAM" id="MobiDB-lite"/>
    </source>
</evidence>
<dbReference type="Pfam" id="PF07690">
    <property type="entry name" value="MFS_1"/>
    <property type="match status" value="1"/>
</dbReference>
<dbReference type="PANTHER" id="PTHR23504:SF8">
    <property type="entry name" value="TRANSPORTER, PUTATIVE (AFU_ORTHOLOGUE AFUA_1G03730)-RELATED"/>
    <property type="match status" value="1"/>
</dbReference>
<feature type="compositionally biased region" description="Acidic residues" evidence="6">
    <location>
        <begin position="491"/>
        <end position="504"/>
    </location>
</feature>
<keyword evidence="3 7" id="KW-0812">Transmembrane</keyword>
<gene>
    <name evidence="9" type="ORF">PMG11_00547</name>
</gene>
<dbReference type="InterPro" id="IPR011701">
    <property type="entry name" value="MFS"/>
</dbReference>
<feature type="transmembrane region" description="Helical" evidence="7">
    <location>
        <begin position="141"/>
        <end position="162"/>
    </location>
</feature>
<dbReference type="OrthoDB" id="10262656at2759"/>
<dbReference type="InterPro" id="IPR020846">
    <property type="entry name" value="MFS_dom"/>
</dbReference>
<keyword evidence="5 7" id="KW-0472">Membrane</keyword>
<feature type="transmembrane region" description="Helical" evidence="7">
    <location>
        <begin position="332"/>
        <end position="350"/>
    </location>
</feature>
<evidence type="ECO:0000256" key="5">
    <source>
        <dbReference type="ARBA" id="ARBA00023136"/>
    </source>
</evidence>
<comment type="subcellular location">
    <subcellularLocation>
        <location evidence="1">Membrane</location>
        <topology evidence="1">Multi-pass membrane protein</topology>
    </subcellularLocation>
</comment>
<organism evidence="9 10">
    <name type="scientific">Penicillium brasilianum</name>
    <dbReference type="NCBI Taxonomy" id="104259"/>
    <lineage>
        <taxon>Eukaryota</taxon>
        <taxon>Fungi</taxon>
        <taxon>Dikarya</taxon>
        <taxon>Ascomycota</taxon>
        <taxon>Pezizomycotina</taxon>
        <taxon>Eurotiomycetes</taxon>
        <taxon>Eurotiomycetidae</taxon>
        <taxon>Eurotiales</taxon>
        <taxon>Aspergillaceae</taxon>
        <taxon>Penicillium</taxon>
    </lineage>
</organism>
<proteinExistence type="predicted"/>
<dbReference type="PANTHER" id="PTHR23504">
    <property type="entry name" value="MAJOR FACILITATOR SUPERFAMILY DOMAIN-CONTAINING PROTEIN 10"/>
    <property type="match status" value="1"/>
</dbReference>
<feature type="transmembrane region" description="Helical" evidence="7">
    <location>
        <begin position="109"/>
        <end position="129"/>
    </location>
</feature>
<feature type="region of interest" description="Disordered" evidence="6">
    <location>
        <begin position="489"/>
        <end position="530"/>
    </location>
</feature>
<feature type="transmembrane region" description="Helical" evidence="7">
    <location>
        <begin position="182"/>
        <end position="204"/>
    </location>
</feature>
<evidence type="ECO:0000313" key="9">
    <source>
        <dbReference type="EMBL" id="CEJ54227.1"/>
    </source>
</evidence>
<dbReference type="CDD" id="cd17330">
    <property type="entry name" value="MFS_SLC46_TetA_like"/>
    <property type="match status" value="1"/>
</dbReference>
<evidence type="ECO:0000256" key="1">
    <source>
        <dbReference type="ARBA" id="ARBA00004141"/>
    </source>
</evidence>
<evidence type="ECO:0000256" key="4">
    <source>
        <dbReference type="ARBA" id="ARBA00022989"/>
    </source>
</evidence>
<dbReference type="PROSITE" id="PS50850">
    <property type="entry name" value="MFS"/>
    <property type="match status" value="1"/>
</dbReference>